<keyword evidence="2" id="KW-0012">Acyltransferase</keyword>
<keyword evidence="1" id="KW-0808">Transferase</keyword>
<dbReference type="InterPro" id="IPR050832">
    <property type="entry name" value="Bact_Acetyltransf"/>
</dbReference>
<evidence type="ECO:0000313" key="5">
    <source>
        <dbReference type="Proteomes" id="UP001426770"/>
    </source>
</evidence>
<gene>
    <name evidence="4" type="primary">mshD_2</name>
    <name evidence="4" type="ORF">Lsed01_01514</name>
</gene>
<name>A0ABP9WK79_9MICO</name>
<dbReference type="Pfam" id="PF00583">
    <property type="entry name" value="Acetyltransf_1"/>
    <property type="match status" value="1"/>
</dbReference>
<dbReference type="InterPro" id="IPR016181">
    <property type="entry name" value="Acyl_CoA_acyltransferase"/>
</dbReference>
<dbReference type="Proteomes" id="UP001426770">
    <property type="component" value="Unassembled WGS sequence"/>
</dbReference>
<dbReference type="Gene3D" id="3.40.630.30">
    <property type="match status" value="1"/>
</dbReference>
<organism evidence="4 5">
    <name type="scientific">Demequina sediminis</name>
    <dbReference type="NCBI Taxonomy" id="1930058"/>
    <lineage>
        <taxon>Bacteria</taxon>
        <taxon>Bacillati</taxon>
        <taxon>Actinomycetota</taxon>
        <taxon>Actinomycetes</taxon>
        <taxon>Micrococcales</taxon>
        <taxon>Demequinaceae</taxon>
        <taxon>Demequina</taxon>
    </lineage>
</organism>
<proteinExistence type="predicted"/>
<evidence type="ECO:0000313" key="4">
    <source>
        <dbReference type="EMBL" id="GAA5519076.1"/>
    </source>
</evidence>
<feature type="domain" description="N-acetyltransferase" evidence="3">
    <location>
        <begin position="27"/>
        <end position="175"/>
    </location>
</feature>
<dbReference type="SUPFAM" id="SSF55729">
    <property type="entry name" value="Acyl-CoA N-acyltransferases (Nat)"/>
    <property type="match status" value="1"/>
</dbReference>
<keyword evidence="5" id="KW-1185">Reference proteome</keyword>
<accession>A0ABP9WK79</accession>
<dbReference type="PANTHER" id="PTHR43877">
    <property type="entry name" value="AMINOALKYLPHOSPHONATE N-ACETYLTRANSFERASE-RELATED-RELATED"/>
    <property type="match status" value="1"/>
</dbReference>
<evidence type="ECO:0000259" key="3">
    <source>
        <dbReference type="PROSITE" id="PS51186"/>
    </source>
</evidence>
<evidence type="ECO:0000256" key="1">
    <source>
        <dbReference type="ARBA" id="ARBA00022679"/>
    </source>
</evidence>
<dbReference type="RefSeq" id="WP_345379422.1">
    <property type="nucleotide sequence ID" value="NZ_BAABRR010000007.1"/>
</dbReference>
<sequence>MAENSPFTRIVMTAKVRDILDAAQPWPTIRAITSEDIPWLANAAFESYPRRGLHRDWDATVAVTQEIFRGEWGPYMQVASPAALSEDGEILGGVTTVLRLAREDAPDHPYVLNCLTLPDHRGRGVASGLLAATARAVAAVGETQVSLTVDEDNADARRLYDRLGFAEVSRGPSAA</sequence>
<dbReference type="CDD" id="cd04301">
    <property type="entry name" value="NAT_SF"/>
    <property type="match status" value="1"/>
</dbReference>
<evidence type="ECO:0000256" key="2">
    <source>
        <dbReference type="ARBA" id="ARBA00023315"/>
    </source>
</evidence>
<dbReference type="PROSITE" id="PS51186">
    <property type="entry name" value="GNAT"/>
    <property type="match status" value="1"/>
</dbReference>
<reference evidence="4 5" key="1">
    <citation type="submission" date="2024-02" db="EMBL/GenBank/DDBJ databases">
        <title>Lysinimicrobium sediminis NBRC 112286.</title>
        <authorList>
            <person name="Ichikawa N."/>
            <person name="Katano-Makiyama Y."/>
            <person name="Hidaka K."/>
        </authorList>
    </citation>
    <scope>NUCLEOTIDE SEQUENCE [LARGE SCALE GENOMIC DNA]</scope>
    <source>
        <strain evidence="4 5">NBRC 112286</strain>
    </source>
</reference>
<dbReference type="EMBL" id="BAABRR010000007">
    <property type="protein sequence ID" value="GAA5519076.1"/>
    <property type="molecule type" value="Genomic_DNA"/>
</dbReference>
<comment type="caution">
    <text evidence="4">The sequence shown here is derived from an EMBL/GenBank/DDBJ whole genome shotgun (WGS) entry which is preliminary data.</text>
</comment>
<dbReference type="InterPro" id="IPR000182">
    <property type="entry name" value="GNAT_dom"/>
</dbReference>
<protein>
    <submittedName>
        <fullName evidence="4">Mycothiol acetyltransferase</fullName>
    </submittedName>
</protein>